<feature type="chain" id="PRO_5042958931" description="DUF3108 domain-containing protein" evidence="1">
    <location>
        <begin position="29"/>
        <end position="235"/>
    </location>
</feature>
<proteinExistence type="predicted"/>
<dbReference type="RefSeq" id="WP_317832510.1">
    <property type="nucleotide sequence ID" value="NZ_CP136920.1"/>
</dbReference>
<keyword evidence="1" id="KW-0732">Signal</keyword>
<evidence type="ECO:0000256" key="1">
    <source>
        <dbReference type="SAM" id="SignalP"/>
    </source>
</evidence>
<keyword evidence="3" id="KW-1185">Reference proteome</keyword>
<organism evidence="2 3">
    <name type="scientific">Rubellicoccus peritrichatus</name>
    <dbReference type="NCBI Taxonomy" id="3080537"/>
    <lineage>
        <taxon>Bacteria</taxon>
        <taxon>Pseudomonadati</taxon>
        <taxon>Verrucomicrobiota</taxon>
        <taxon>Opitutia</taxon>
        <taxon>Puniceicoccales</taxon>
        <taxon>Cerasicoccaceae</taxon>
        <taxon>Rubellicoccus</taxon>
    </lineage>
</organism>
<name>A0AAQ3QUY8_9BACT</name>
<sequence length="235" mass="26871">MKFNTRRQTIKCWAIPVLLLFTLIRLDAQEATRMGFDYSVISWEGSIKNQLYRQDGSTYVAMNLYPTSRTPWFRHQGSETVTFYTKQTLQDESHQYTPAVKATVPENIERALIIVTKNKSTNSFEALVVNDSIDICPVGSYRFLNWTDKKIAGRLGSDNFLLAPKDGKTIQPEKTDDKNLSIQLVELTDPDNQRLYSSRWSLQSSTRKLVLLVPRDQQGQSSVRIKIITDYGPPA</sequence>
<dbReference type="EMBL" id="CP136920">
    <property type="protein sequence ID" value="WOO40322.1"/>
    <property type="molecule type" value="Genomic_DNA"/>
</dbReference>
<evidence type="ECO:0000313" key="3">
    <source>
        <dbReference type="Proteomes" id="UP001304300"/>
    </source>
</evidence>
<dbReference type="KEGG" id="puo:RZN69_17015"/>
<evidence type="ECO:0008006" key="4">
    <source>
        <dbReference type="Google" id="ProtNLM"/>
    </source>
</evidence>
<evidence type="ECO:0000313" key="2">
    <source>
        <dbReference type="EMBL" id="WOO40322.1"/>
    </source>
</evidence>
<reference evidence="2 3" key="1">
    <citation type="submission" date="2023-10" db="EMBL/GenBank/DDBJ databases">
        <title>Rubellicoccus peritrichatus gen. nov., sp. nov., isolated from an algae of coral reef tank.</title>
        <authorList>
            <person name="Luo J."/>
        </authorList>
    </citation>
    <scope>NUCLEOTIDE SEQUENCE [LARGE SCALE GENOMIC DNA]</scope>
    <source>
        <strain evidence="2 3">CR14</strain>
    </source>
</reference>
<dbReference type="Proteomes" id="UP001304300">
    <property type="component" value="Chromosome"/>
</dbReference>
<gene>
    <name evidence="2" type="ORF">RZN69_17015</name>
</gene>
<accession>A0AAQ3QUY8</accession>
<dbReference type="AlphaFoldDB" id="A0AAQ3QUY8"/>
<protein>
    <recommendedName>
        <fullName evidence="4">DUF3108 domain-containing protein</fullName>
    </recommendedName>
</protein>
<feature type="signal peptide" evidence="1">
    <location>
        <begin position="1"/>
        <end position="28"/>
    </location>
</feature>